<dbReference type="KEGG" id="eha:Ethha_1228"/>
<name>E6U5L7_ETHHY</name>
<dbReference type="Proteomes" id="UP000001551">
    <property type="component" value="Chromosome"/>
</dbReference>
<protein>
    <submittedName>
        <fullName evidence="2">Uncharacterized protein</fullName>
    </submittedName>
</protein>
<evidence type="ECO:0000256" key="1">
    <source>
        <dbReference type="SAM" id="Phobius"/>
    </source>
</evidence>
<dbReference type="RefSeq" id="WP_013485137.1">
    <property type="nucleotide sequence ID" value="NC_014828.1"/>
</dbReference>
<dbReference type="STRING" id="663278.Ethha_1228"/>
<proteinExistence type="predicted"/>
<evidence type="ECO:0000313" key="2">
    <source>
        <dbReference type="EMBL" id="ADU26776.1"/>
    </source>
</evidence>
<accession>E6U5L7</accession>
<dbReference type="HOGENOM" id="CLU_105804_0_0_9"/>
<reference evidence="2 3" key="1">
    <citation type="submission" date="2010-12" db="EMBL/GenBank/DDBJ databases">
        <title>Complete sequence of Ethanoligenens harbinense YUAN-3.</title>
        <authorList>
            <person name="Lucas S."/>
            <person name="Copeland A."/>
            <person name="Lapidus A."/>
            <person name="Cheng J.-F."/>
            <person name="Bruce D."/>
            <person name="Goodwin L."/>
            <person name="Pitluck S."/>
            <person name="Chertkov O."/>
            <person name="Misra M."/>
            <person name="Detter J.C."/>
            <person name="Han C."/>
            <person name="Tapia R."/>
            <person name="Land M."/>
            <person name="Hauser L."/>
            <person name="Jeffries C."/>
            <person name="Kyrpides N."/>
            <person name="Ivanova N."/>
            <person name="Mikhailova N."/>
            <person name="Wang A."/>
            <person name="Mouttaki H."/>
            <person name="He Z."/>
            <person name="Zhou J."/>
            <person name="Hemme C.L."/>
            <person name="Woyke T."/>
        </authorList>
    </citation>
    <scope>NUCLEOTIDE SEQUENCE [LARGE SCALE GENOMIC DNA]</scope>
    <source>
        <strain evidence="3">DSM 18485 / JCM 12961 / CGMCC 1.5033 / YUAN-3</strain>
    </source>
</reference>
<sequence length="222" mass="25725">MNKKTKTKKLELIIFLILFGLALLFGVWYYNTWKHSAYYIDGSNRSGQTTVDQFGQKLSLHYTTTYSNGPTQTMVYLFLSGQNSGAVELYSIRGEFTMPSISLIYNLNSLKCYEWLSASTCFITYKTGDSNVKAYPNIFFDQSDYRLLYPVAKQEFMTKDWRRVHSFAEILLKNNDAEAREILQRYASGSFTTEEIDQNEKSNSVTPNQIQTFSYSLLLKYK</sequence>
<feature type="transmembrane region" description="Helical" evidence="1">
    <location>
        <begin position="12"/>
        <end position="30"/>
    </location>
</feature>
<dbReference type="EMBL" id="CP002400">
    <property type="protein sequence ID" value="ADU26776.1"/>
    <property type="molecule type" value="Genomic_DNA"/>
</dbReference>
<dbReference type="AlphaFoldDB" id="E6U5L7"/>
<gene>
    <name evidence="2" type="ordered locus">Ethha_1228</name>
</gene>
<keyword evidence="3" id="KW-1185">Reference proteome</keyword>
<keyword evidence="1" id="KW-0472">Membrane</keyword>
<evidence type="ECO:0000313" key="3">
    <source>
        <dbReference type="Proteomes" id="UP000001551"/>
    </source>
</evidence>
<keyword evidence="1" id="KW-0812">Transmembrane</keyword>
<keyword evidence="1" id="KW-1133">Transmembrane helix</keyword>
<organism evidence="2 3">
    <name type="scientific">Ethanoligenens harbinense (strain DSM 18485 / JCM 12961 / CGMCC 1.5033 / YUAN-3)</name>
    <dbReference type="NCBI Taxonomy" id="663278"/>
    <lineage>
        <taxon>Bacteria</taxon>
        <taxon>Bacillati</taxon>
        <taxon>Bacillota</taxon>
        <taxon>Clostridia</taxon>
        <taxon>Eubacteriales</taxon>
        <taxon>Oscillospiraceae</taxon>
        <taxon>Ethanoligenens</taxon>
    </lineage>
</organism>